<keyword evidence="2" id="KW-1185">Reference proteome</keyword>
<protein>
    <submittedName>
        <fullName evidence="1">Uncharacterized protein</fullName>
    </submittedName>
</protein>
<dbReference type="RefSeq" id="WP_114796533.1">
    <property type="nucleotide sequence ID" value="NZ_QQZY01000005.1"/>
</dbReference>
<reference evidence="2" key="2">
    <citation type="journal article" date="2019" name="MicrobiologyOpen">
        <title>High-quality draft genome sequence of Gaiella occulta isolated from a 150 meter deep mineral water borehole and comparison with the genome sequences of other deep-branching lineages of the phylum Actinobacteria.</title>
        <authorList>
            <person name="Severino R."/>
            <person name="Froufe H.J.C."/>
            <person name="Barroso C."/>
            <person name="Albuquerque L."/>
            <person name="Lobo-da-Cunha A."/>
            <person name="da Costa M.S."/>
            <person name="Egas C."/>
        </authorList>
    </citation>
    <scope>NUCLEOTIDE SEQUENCE [LARGE SCALE GENOMIC DNA]</scope>
    <source>
        <strain evidence="2">F2-233</strain>
    </source>
</reference>
<dbReference type="EMBL" id="QQZY01000005">
    <property type="protein sequence ID" value="RDI74003.1"/>
    <property type="molecule type" value="Genomic_DNA"/>
</dbReference>
<evidence type="ECO:0000313" key="2">
    <source>
        <dbReference type="Proteomes" id="UP000254134"/>
    </source>
</evidence>
<evidence type="ECO:0000313" key="1">
    <source>
        <dbReference type="EMBL" id="RDI74003.1"/>
    </source>
</evidence>
<proteinExistence type="predicted"/>
<name>A0A7M2YV55_9ACTN</name>
<dbReference type="AlphaFoldDB" id="A0A7M2YV55"/>
<gene>
    <name evidence="1" type="ORF">Gocc_2100</name>
</gene>
<reference evidence="1 2" key="1">
    <citation type="submission" date="2018-07" db="EMBL/GenBank/DDBJ databases">
        <title>High-quality-draft genome sequence of Gaiella occulta.</title>
        <authorList>
            <person name="Severino R."/>
            <person name="Froufe H.J.C."/>
            <person name="Rainey F.A."/>
            <person name="Barroso C."/>
            <person name="Albuquerque L."/>
            <person name="Lobo-Da-Cunha A."/>
            <person name="Da Costa M.S."/>
            <person name="Egas C."/>
        </authorList>
    </citation>
    <scope>NUCLEOTIDE SEQUENCE [LARGE SCALE GENOMIC DNA]</scope>
    <source>
        <strain evidence="1 2">F2-233</strain>
    </source>
</reference>
<accession>A0A7M2YV55</accession>
<dbReference type="OrthoDB" id="5182956at2"/>
<sequence length="95" mass="10562">MGLLQRVFDRHGLATVSLSQVREITELVRPSLACLVEHPFGLTLGAVGDEATHRGVLRACLAEATRPHPAGTIVDLGFRWERDDLRARQLRKEAH</sequence>
<comment type="caution">
    <text evidence="1">The sequence shown here is derived from an EMBL/GenBank/DDBJ whole genome shotgun (WGS) entry which is preliminary data.</text>
</comment>
<organism evidence="1 2">
    <name type="scientific">Gaiella occulta</name>
    <dbReference type="NCBI Taxonomy" id="1002870"/>
    <lineage>
        <taxon>Bacteria</taxon>
        <taxon>Bacillati</taxon>
        <taxon>Actinomycetota</taxon>
        <taxon>Thermoleophilia</taxon>
        <taxon>Gaiellales</taxon>
        <taxon>Gaiellaceae</taxon>
        <taxon>Gaiella</taxon>
    </lineage>
</organism>
<dbReference type="Proteomes" id="UP000254134">
    <property type="component" value="Unassembled WGS sequence"/>
</dbReference>